<dbReference type="InterPro" id="IPR051531">
    <property type="entry name" value="N-acetyltransferase"/>
</dbReference>
<name>A0ABX1RQR8_9PSEU</name>
<evidence type="ECO:0000313" key="3">
    <source>
        <dbReference type="Proteomes" id="UP001296706"/>
    </source>
</evidence>
<dbReference type="RefSeq" id="WP_169400175.1">
    <property type="nucleotide sequence ID" value="NZ_BAAAJH010000019.1"/>
</dbReference>
<reference evidence="2 3" key="1">
    <citation type="submission" date="2020-04" db="EMBL/GenBank/DDBJ databases">
        <authorList>
            <person name="Klaysubun C."/>
            <person name="Duangmal K."/>
            <person name="Lipun K."/>
        </authorList>
    </citation>
    <scope>NUCLEOTIDE SEQUENCE [LARGE SCALE GENOMIC DNA]</scope>
    <source>
        <strain evidence="2 3">JCM 11839</strain>
    </source>
</reference>
<organism evidence="2 3">
    <name type="scientific">Pseudonocardia xinjiangensis</name>
    <dbReference type="NCBI Taxonomy" id="75289"/>
    <lineage>
        <taxon>Bacteria</taxon>
        <taxon>Bacillati</taxon>
        <taxon>Actinomycetota</taxon>
        <taxon>Actinomycetes</taxon>
        <taxon>Pseudonocardiales</taxon>
        <taxon>Pseudonocardiaceae</taxon>
        <taxon>Pseudonocardia</taxon>
    </lineage>
</organism>
<dbReference type="InterPro" id="IPR000182">
    <property type="entry name" value="GNAT_dom"/>
</dbReference>
<dbReference type="InterPro" id="IPR016181">
    <property type="entry name" value="Acyl_CoA_acyltransferase"/>
</dbReference>
<keyword evidence="3" id="KW-1185">Reference proteome</keyword>
<dbReference type="EMBL" id="JAAXKY010000202">
    <property type="protein sequence ID" value="NMH82161.1"/>
    <property type="molecule type" value="Genomic_DNA"/>
</dbReference>
<dbReference type="Pfam" id="PF13302">
    <property type="entry name" value="Acetyltransf_3"/>
    <property type="match status" value="1"/>
</dbReference>
<dbReference type="PANTHER" id="PTHR43792">
    <property type="entry name" value="GNAT FAMILY, PUTATIVE (AFU_ORTHOLOGUE AFUA_3G00765)-RELATED-RELATED"/>
    <property type="match status" value="1"/>
</dbReference>
<proteinExistence type="predicted"/>
<feature type="domain" description="N-acetyltransferase" evidence="1">
    <location>
        <begin position="10"/>
        <end position="180"/>
    </location>
</feature>
<sequence>MTDHLETDRLRLRRFTTADLDDVHALHSDPAVMRYLDRPATREHVRDTTLPQWFALYERHPRFGYFAALEKQTGTFLGWFLFRPQLVEQPTPGEIELGYRLHKAAWGRGFATEGSIALVEMGFTELGVQRVVATTMAVNRGSRRVLEKSGLRYVRTFHVDWPHPLDGSEHGEVEYALTREEWSRSPRRGTVLIPRRPGDQPG</sequence>
<dbReference type="SUPFAM" id="SSF55729">
    <property type="entry name" value="Acyl-CoA N-acyltransferases (Nat)"/>
    <property type="match status" value="1"/>
</dbReference>
<evidence type="ECO:0000259" key="1">
    <source>
        <dbReference type="PROSITE" id="PS51186"/>
    </source>
</evidence>
<dbReference type="Gene3D" id="3.40.630.30">
    <property type="match status" value="1"/>
</dbReference>
<dbReference type="PANTHER" id="PTHR43792:SF16">
    <property type="entry name" value="N-ACETYLTRANSFERASE DOMAIN-CONTAINING PROTEIN"/>
    <property type="match status" value="1"/>
</dbReference>
<dbReference type="PROSITE" id="PS51186">
    <property type="entry name" value="GNAT"/>
    <property type="match status" value="1"/>
</dbReference>
<comment type="caution">
    <text evidence="2">The sequence shown here is derived from an EMBL/GenBank/DDBJ whole genome shotgun (WGS) entry which is preliminary data.</text>
</comment>
<evidence type="ECO:0000313" key="2">
    <source>
        <dbReference type="EMBL" id="NMH82161.1"/>
    </source>
</evidence>
<protein>
    <submittedName>
        <fullName evidence="2">GNAT family N-acetyltransferase</fullName>
    </submittedName>
</protein>
<gene>
    <name evidence="2" type="ORF">HF577_34365</name>
</gene>
<dbReference type="Proteomes" id="UP001296706">
    <property type="component" value="Unassembled WGS sequence"/>
</dbReference>
<accession>A0ABX1RQR8</accession>